<dbReference type="PANTHER" id="PTHR46797:SF1">
    <property type="entry name" value="METHYLPHOSPHONATE SYNTHASE"/>
    <property type="match status" value="1"/>
</dbReference>
<sequence length="479" mass="53507">MPADVYTASVLGARIRHYRSLAKLTLDDLAALLETSPSRISLIENGRREPKPSELPSFARALRVTVEDLVRAEAPNSRAALELELKRAQASPLFAGLGLPKLRGGKGMPDDTLETLVGLHRELERRAQTASATPEEARIRNTQQRAWMRERNNSLPEIEAVAEERLRQVGHVAGALTHREVHLMVEQLGLEIVYADDLPRSTRSITDLENGRIYLPPESIPGGHGLRSIALQAVAHRILGHTPPDSYADFLRQRLEINYFAAACLIPRTQAVDFLSARKKDRDLAVEDFRDAFGVTHEAAALRMTNLMTEHLGMRVHFLRVGSVGEVYKAYENDDLPLPLDVTGAVEGQIVCRRWGARRATEIEHRTTEFWQYTDTPAGTFWSTIQTGKSAEGVFSITFGVPFDDAKYFRGRDTENRQVSRCPDETCCRRPDPALAARWAGRAWPSARLHAQILASLPAGRFPGVDDSEIYAYLERHAP</sequence>
<protein>
    <submittedName>
        <fullName evidence="3">ImmA/IrrE family metallo-endopeptidase</fullName>
    </submittedName>
</protein>
<proteinExistence type="predicted"/>
<accession>A0A7J5B0T8</accession>
<dbReference type="AlphaFoldDB" id="A0A7J5B0T8"/>
<dbReference type="OrthoDB" id="9810578at2"/>
<evidence type="ECO:0000259" key="2">
    <source>
        <dbReference type="PROSITE" id="PS50943"/>
    </source>
</evidence>
<evidence type="ECO:0000256" key="1">
    <source>
        <dbReference type="ARBA" id="ARBA00023125"/>
    </source>
</evidence>
<dbReference type="RefSeq" id="WP_151423726.1">
    <property type="nucleotide sequence ID" value="NZ_WBJX01000003.1"/>
</dbReference>
<dbReference type="PANTHER" id="PTHR46797">
    <property type="entry name" value="HTH-TYPE TRANSCRIPTIONAL REGULATOR"/>
    <property type="match status" value="1"/>
</dbReference>
<dbReference type="GO" id="GO:0003700">
    <property type="term" value="F:DNA-binding transcription factor activity"/>
    <property type="evidence" value="ECO:0007669"/>
    <property type="project" value="TreeGrafter"/>
</dbReference>
<dbReference type="InterPro" id="IPR001387">
    <property type="entry name" value="Cro/C1-type_HTH"/>
</dbReference>
<name>A0A7J5B0T8_9MICO</name>
<dbReference type="SMART" id="SM00530">
    <property type="entry name" value="HTH_XRE"/>
    <property type="match status" value="1"/>
</dbReference>
<organism evidence="3 4">
    <name type="scientific">Pseudoclavibacter terrae</name>
    <dbReference type="NCBI Taxonomy" id="1530195"/>
    <lineage>
        <taxon>Bacteria</taxon>
        <taxon>Bacillati</taxon>
        <taxon>Actinomycetota</taxon>
        <taxon>Actinomycetes</taxon>
        <taxon>Micrococcales</taxon>
        <taxon>Microbacteriaceae</taxon>
        <taxon>Pseudoclavibacter</taxon>
    </lineage>
</organism>
<dbReference type="CDD" id="cd00093">
    <property type="entry name" value="HTH_XRE"/>
    <property type="match status" value="1"/>
</dbReference>
<evidence type="ECO:0000313" key="3">
    <source>
        <dbReference type="EMBL" id="KAB1637517.1"/>
    </source>
</evidence>
<dbReference type="SUPFAM" id="SSF47413">
    <property type="entry name" value="lambda repressor-like DNA-binding domains"/>
    <property type="match status" value="1"/>
</dbReference>
<dbReference type="GO" id="GO:0003677">
    <property type="term" value="F:DNA binding"/>
    <property type="evidence" value="ECO:0007669"/>
    <property type="project" value="UniProtKB-KW"/>
</dbReference>
<keyword evidence="1" id="KW-0238">DNA-binding</keyword>
<dbReference type="PROSITE" id="PS50943">
    <property type="entry name" value="HTH_CROC1"/>
    <property type="match status" value="1"/>
</dbReference>
<dbReference type="Proteomes" id="UP000490386">
    <property type="component" value="Unassembled WGS sequence"/>
</dbReference>
<keyword evidence="4" id="KW-1185">Reference proteome</keyword>
<reference evidence="3 4" key="1">
    <citation type="submission" date="2019-09" db="EMBL/GenBank/DDBJ databases">
        <title>Phylogeny of genus Pseudoclavibacter and closely related genus.</title>
        <authorList>
            <person name="Li Y."/>
        </authorList>
    </citation>
    <scope>NUCLEOTIDE SEQUENCE [LARGE SCALE GENOMIC DNA]</scope>
    <source>
        <strain evidence="3 4">THG-MD12</strain>
    </source>
</reference>
<evidence type="ECO:0000313" key="4">
    <source>
        <dbReference type="Proteomes" id="UP000490386"/>
    </source>
</evidence>
<dbReference type="GO" id="GO:0005829">
    <property type="term" value="C:cytosol"/>
    <property type="evidence" value="ECO:0007669"/>
    <property type="project" value="TreeGrafter"/>
</dbReference>
<feature type="domain" description="HTH cro/C1-type" evidence="2">
    <location>
        <begin position="15"/>
        <end position="69"/>
    </location>
</feature>
<dbReference type="Gene3D" id="1.10.260.40">
    <property type="entry name" value="lambda repressor-like DNA-binding domains"/>
    <property type="match status" value="1"/>
</dbReference>
<comment type="caution">
    <text evidence="3">The sequence shown here is derived from an EMBL/GenBank/DDBJ whole genome shotgun (WGS) entry which is preliminary data.</text>
</comment>
<dbReference type="InterPro" id="IPR010982">
    <property type="entry name" value="Lambda_DNA-bd_dom_sf"/>
</dbReference>
<dbReference type="Pfam" id="PF13560">
    <property type="entry name" value="HTH_31"/>
    <property type="match status" value="1"/>
</dbReference>
<dbReference type="EMBL" id="WBJX01000003">
    <property type="protein sequence ID" value="KAB1637517.1"/>
    <property type="molecule type" value="Genomic_DNA"/>
</dbReference>
<gene>
    <name evidence="3" type="ORF">F8O03_09825</name>
</gene>
<dbReference type="InterPro" id="IPR050807">
    <property type="entry name" value="TransReg_Diox_bact_type"/>
</dbReference>